<accession>A0AAJ0DE80</accession>
<dbReference type="Proteomes" id="UP001271007">
    <property type="component" value="Unassembled WGS sequence"/>
</dbReference>
<protein>
    <recommendedName>
        <fullName evidence="3">F-box domain-containing protein</fullName>
    </recommendedName>
</protein>
<dbReference type="PANTHER" id="PTHR42085">
    <property type="entry name" value="F-BOX DOMAIN-CONTAINING PROTEIN"/>
    <property type="match status" value="1"/>
</dbReference>
<dbReference type="EMBL" id="JAWDJX010000021">
    <property type="protein sequence ID" value="KAK3052262.1"/>
    <property type="molecule type" value="Genomic_DNA"/>
</dbReference>
<sequence>MANNNTPRCHLLSLPAELRLRIYSAVLAPTNNLFLTRDRHKSYKVDPIISRSLLATCHQIHNEAASILYKENTVSIVVNINENAFPLIPKARLPQRFLEKLQHMCLFLDGCSPSWGAPTAENDWTALTALTALKTMRLTLLAAALPSRPIWEHTAYWEAAKTFGQNVLREVVERVPASTRIAYGTEEGTVERDIATRLVDQHNLAPISAYEAGEVDGESLELAASTMEVEAGCDQINS</sequence>
<reference evidence="1" key="1">
    <citation type="submission" date="2023-04" db="EMBL/GenBank/DDBJ databases">
        <title>Black Yeasts Isolated from many extreme environments.</title>
        <authorList>
            <person name="Coleine C."/>
            <person name="Stajich J.E."/>
            <person name="Selbmann L."/>
        </authorList>
    </citation>
    <scope>NUCLEOTIDE SEQUENCE</scope>
    <source>
        <strain evidence="1">CCFEE 5312</strain>
    </source>
</reference>
<keyword evidence="2" id="KW-1185">Reference proteome</keyword>
<evidence type="ECO:0000313" key="2">
    <source>
        <dbReference type="Proteomes" id="UP001271007"/>
    </source>
</evidence>
<name>A0AAJ0DE80_9PEZI</name>
<organism evidence="1 2">
    <name type="scientific">Extremus antarcticus</name>
    <dbReference type="NCBI Taxonomy" id="702011"/>
    <lineage>
        <taxon>Eukaryota</taxon>
        <taxon>Fungi</taxon>
        <taxon>Dikarya</taxon>
        <taxon>Ascomycota</taxon>
        <taxon>Pezizomycotina</taxon>
        <taxon>Dothideomycetes</taxon>
        <taxon>Dothideomycetidae</taxon>
        <taxon>Mycosphaerellales</taxon>
        <taxon>Extremaceae</taxon>
        <taxon>Extremus</taxon>
    </lineage>
</organism>
<dbReference type="InterPro" id="IPR038883">
    <property type="entry name" value="AN11006-like"/>
</dbReference>
<dbReference type="PANTHER" id="PTHR42085:SF2">
    <property type="entry name" value="F-BOX DOMAIN-CONTAINING PROTEIN"/>
    <property type="match status" value="1"/>
</dbReference>
<dbReference type="AlphaFoldDB" id="A0AAJ0DE80"/>
<comment type="caution">
    <text evidence="1">The sequence shown here is derived from an EMBL/GenBank/DDBJ whole genome shotgun (WGS) entry which is preliminary data.</text>
</comment>
<evidence type="ECO:0000313" key="1">
    <source>
        <dbReference type="EMBL" id="KAK3052262.1"/>
    </source>
</evidence>
<gene>
    <name evidence="1" type="ORF">LTR09_006472</name>
</gene>
<evidence type="ECO:0008006" key="3">
    <source>
        <dbReference type="Google" id="ProtNLM"/>
    </source>
</evidence>
<proteinExistence type="predicted"/>